<dbReference type="SUPFAM" id="SSF53474">
    <property type="entry name" value="alpha/beta-Hydrolases"/>
    <property type="match status" value="1"/>
</dbReference>
<dbReference type="Gene3D" id="3.40.50.1820">
    <property type="entry name" value="alpha/beta hydrolase"/>
    <property type="match status" value="1"/>
</dbReference>
<protein>
    <recommendedName>
        <fullName evidence="3">Phospholipase/carboxylesterase/thioesterase domain-containing protein</fullName>
    </recommendedName>
</protein>
<accession>A0A381YA17</accession>
<keyword evidence="1" id="KW-0732">Signal</keyword>
<organism evidence="2">
    <name type="scientific">marine metagenome</name>
    <dbReference type="NCBI Taxonomy" id="408172"/>
    <lineage>
        <taxon>unclassified sequences</taxon>
        <taxon>metagenomes</taxon>
        <taxon>ecological metagenomes</taxon>
    </lineage>
</organism>
<evidence type="ECO:0000313" key="2">
    <source>
        <dbReference type="EMBL" id="SVA73730.1"/>
    </source>
</evidence>
<evidence type="ECO:0000256" key="1">
    <source>
        <dbReference type="ARBA" id="ARBA00022729"/>
    </source>
</evidence>
<evidence type="ECO:0008006" key="3">
    <source>
        <dbReference type="Google" id="ProtNLM"/>
    </source>
</evidence>
<dbReference type="PANTHER" id="PTHR43037:SF1">
    <property type="entry name" value="BLL1128 PROTEIN"/>
    <property type="match status" value="1"/>
</dbReference>
<dbReference type="EMBL" id="UINC01017706">
    <property type="protein sequence ID" value="SVA73730.1"/>
    <property type="molecule type" value="Genomic_DNA"/>
</dbReference>
<dbReference type="PANTHER" id="PTHR43037">
    <property type="entry name" value="UNNAMED PRODUCT-RELATED"/>
    <property type="match status" value="1"/>
</dbReference>
<gene>
    <name evidence="2" type="ORF">METZ01_LOCUS126584</name>
</gene>
<dbReference type="InterPro" id="IPR000801">
    <property type="entry name" value="Esterase-like"/>
</dbReference>
<proteinExistence type="predicted"/>
<dbReference type="InterPro" id="IPR029058">
    <property type="entry name" value="AB_hydrolase_fold"/>
</dbReference>
<sequence>MNIMKPYDRNKIHFALILCCAVVQLAIAQSGVSRIIPIEETKKLKAIRNEIGSIKNLDTLYKDRKHKNGLPYHFYIPKHLKAGVKYPMVIFLHGYTDLTIDTHKGFPKGVWSLPKIQKEHPHILFVPRNRKKQDNWSSDEYRTMTIDALDDLVAELNGDSKTPNVDVDQLYLTGFSRGGQGTWNFIRTFPNKFAAAAPLSGFSHGPQNAEEAKSIKHIPIWIFNGDGDRGVKGSRISFKALKEAGATNIRYHEYKAQGHVIDDFAYFTDGFMDWMFTQKRKK</sequence>
<reference evidence="2" key="1">
    <citation type="submission" date="2018-05" db="EMBL/GenBank/DDBJ databases">
        <authorList>
            <person name="Lanie J.A."/>
            <person name="Ng W.-L."/>
            <person name="Kazmierczak K.M."/>
            <person name="Andrzejewski T.M."/>
            <person name="Davidsen T.M."/>
            <person name="Wayne K.J."/>
            <person name="Tettelin H."/>
            <person name="Glass J.I."/>
            <person name="Rusch D."/>
            <person name="Podicherti R."/>
            <person name="Tsui H.-C.T."/>
            <person name="Winkler M.E."/>
        </authorList>
    </citation>
    <scope>NUCLEOTIDE SEQUENCE</scope>
</reference>
<name>A0A381YA17_9ZZZZ</name>
<dbReference type="AlphaFoldDB" id="A0A381YA17"/>
<dbReference type="Pfam" id="PF00756">
    <property type="entry name" value="Esterase"/>
    <property type="match status" value="1"/>
</dbReference>
<dbReference type="InterPro" id="IPR050955">
    <property type="entry name" value="Plant_Biomass_Hydrol_Est"/>
</dbReference>